<dbReference type="InterPro" id="IPR002156">
    <property type="entry name" value="RNaseH_domain"/>
</dbReference>
<dbReference type="Proteomes" id="UP000790787">
    <property type="component" value="Chromosome 12"/>
</dbReference>
<dbReference type="KEGG" id="nta:107784997"/>
<name>A0A1S3ZB96_TOBAC</name>
<dbReference type="PaxDb" id="4097-A0A1S3ZB96"/>
<dbReference type="GO" id="GO:0004523">
    <property type="term" value="F:RNA-DNA hybrid ribonuclease activity"/>
    <property type="evidence" value="ECO:0007669"/>
    <property type="project" value="InterPro"/>
</dbReference>
<evidence type="ECO:0000259" key="1">
    <source>
        <dbReference type="Pfam" id="PF13456"/>
    </source>
</evidence>
<dbReference type="GeneID" id="107784997"/>
<dbReference type="PANTHER" id="PTHR48475">
    <property type="entry name" value="RIBONUCLEASE H"/>
    <property type="match status" value="1"/>
</dbReference>
<proteinExistence type="predicted"/>
<dbReference type="SUPFAM" id="SSF53098">
    <property type="entry name" value="Ribonuclease H-like"/>
    <property type="match status" value="1"/>
</dbReference>
<protein>
    <recommendedName>
        <fullName evidence="1">RNase H type-1 domain-containing protein</fullName>
    </recommendedName>
</protein>
<dbReference type="Gene3D" id="3.30.420.10">
    <property type="entry name" value="Ribonuclease H-like superfamily/Ribonuclease H"/>
    <property type="match status" value="1"/>
</dbReference>
<dbReference type="PANTHER" id="PTHR48475:SF1">
    <property type="entry name" value="RNASE H TYPE-1 DOMAIN-CONTAINING PROTEIN"/>
    <property type="match status" value="1"/>
</dbReference>
<reference evidence="3" key="2">
    <citation type="submission" date="2025-08" db="UniProtKB">
        <authorList>
            <consortium name="RefSeq"/>
        </authorList>
    </citation>
    <scope>IDENTIFICATION</scope>
</reference>
<sequence length="132" mass="15834">MAVDMNIKELLIIRDSGLLIHQFQGEWTTKKVKILRYLHCVNELCKKFMKIEFKHVPKIQNEFDDALATLSFMIQNSHKNYINPIEIEVRDQHAYCFHVDEEPCGKMWYYDIKRFLEAREYPENATSGQKRH</sequence>
<gene>
    <name evidence="3" type="primary">LOC107784997</name>
</gene>
<dbReference type="RefSeq" id="XP_016461696.1">
    <property type="nucleotide sequence ID" value="XM_016606210.1"/>
</dbReference>
<keyword evidence="2" id="KW-1185">Reference proteome</keyword>
<organism evidence="2 3">
    <name type="scientific">Nicotiana tabacum</name>
    <name type="common">Common tobacco</name>
    <dbReference type="NCBI Taxonomy" id="4097"/>
    <lineage>
        <taxon>Eukaryota</taxon>
        <taxon>Viridiplantae</taxon>
        <taxon>Streptophyta</taxon>
        <taxon>Embryophyta</taxon>
        <taxon>Tracheophyta</taxon>
        <taxon>Spermatophyta</taxon>
        <taxon>Magnoliopsida</taxon>
        <taxon>eudicotyledons</taxon>
        <taxon>Gunneridae</taxon>
        <taxon>Pentapetalae</taxon>
        <taxon>asterids</taxon>
        <taxon>lamiids</taxon>
        <taxon>Solanales</taxon>
        <taxon>Solanaceae</taxon>
        <taxon>Nicotianoideae</taxon>
        <taxon>Nicotianeae</taxon>
        <taxon>Nicotiana</taxon>
    </lineage>
</organism>
<dbReference type="AlphaFoldDB" id="A0A1S3ZB96"/>
<evidence type="ECO:0000313" key="2">
    <source>
        <dbReference type="Proteomes" id="UP000790787"/>
    </source>
</evidence>
<dbReference type="OrthoDB" id="1431478at2759"/>
<dbReference type="Pfam" id="PF13456">
    <property type="entry name" value="RVT_3"/>
    <property type="match status" value="1"/>
</dbReference>
<evidence type="ECO:0000313" key="3">
    <source>
        <dbReference type="RefSeq" id="XP_016461696.1"/>
    </source>
</evidence>
<accession>A0A1S3ZB96</accession>
<dbReference type="InterPro" id="IPR012337">
    <property type="entry name" value="RNaseH-like_sf"/>
</dbReference>
<dbReference type="InterPro" id="IPR036397">
    <property type="entry name" value="RNaseH_sf"/>
</dbReference>
<reference evidence="2" key="1">
    <citation type="journal article" date="2014" name="Nat. Commun.">
        <title>The tobacco genome sequence and its comparison with those of tomato and potato.</title>
        <authorList>
            <person name="Sierro N."/>
            <person name="Battey J.N."/>
            <person name="Ouadi S."/>
            <person name="Bakaher N."/>
            <person name="Bovet L."/>
            <person name="Willig A."/>
            <person name="Goepfert S."/>
            <person name="Peitsch M.C."/>
            <person name="Ivanov N.V."/>
        </authorList>
    </citation>
    <scope>NUCLEOTIDE SEQUENCE [LARGE SCALE GENOMIC DNA]</scope>
</reference>
<dbReference type="GO" id="GO:0003676">
    <property type="term" value="F:nucleic acid binding"/>
    <property type="evidence" value="ECO:0007669"/>
    <property type="project" value="InterPro"/>
</dbReference>